<proteinExistence type="inferred from homology"/>
<dbReference type="VEuPathDB" id="TriTrypDB:BSAL_35960"/>
<dbReference type="Pfam" id="PF14933">
    <property type="entry name" value="CEP19"/>
    <property type="match status" value="1"/>
</dbReference>
<evidence type="ECO:0000256" key="8">
    <source>
        <dbReference type="ARBA" id="ARBA00023069"/>
    </source>
</evidence>
<protein>
    <recommendedName>
        <fullName evidence="5">Centrosomal protein of 19 kDa</fullName>
    </recommendedName>
</protein>
<dbReference type="AlphaFoldDB" id="A0A0S4JKX9"/>
<evidence type="ECO:0000313" key="12">
    <source>
        <dbReference type="EMBL" id="CUG92189.1"/>
    </source>
</evidence>
<keyword evidence="13" id="KW-1185">Reference proteome</keyword>
<evidence type="ECO:0000256" key="10">
    <source>
        <dbReference type="ARBA" id="ARBA00023273"/>
    </source>
</evidence>
<dbReference type="OrthoDB" id="2163581at2759"/>
<evidence type="ECO:0000256" key="9">
    <source>
        <dbReference type="ARBA" id="ARBA00023212"/>
    </source>
</evidence>
<dbReference type="GO" id="GO:0036064">
    <property type="term" value="C:ciliary basal body"/>
    <property type="evidence" value="ECO:0007669"/>
    <property type="project" value="TreeGrafter"/>
</dbReference>
<dbReference type="GO" id="GO:0005814">
    <property type="term" value="C:centriole"/>
    <property type="evidence" value="ECO:0007669"/>
    <property type="project" value="UniProtKB-SubCell"/>
</dbReference>
<evidence type="ECO:0000256" key="3">
    <source>
        <dbReference type="ARBA" id="ARBA00004186"/>
    </source>
</evidence>
<keyword evidence="10" id="KW-0966">Cell projection</keyword>
<accession>A0A0S4JKX9</accession>
<evidence type="ECO:0000256" key="5">
    <source>
        <dbReference type="ARBA" id="ARBA00022015"/>
    </source>
</evidence>
<dbReference type="InterPro" id="IPR029412">
    <property type="entry name" value="CEP19"/>
</dbReference>
<dbReference type="PANTHER" id="PTHR31539:SF1">
    <property type="entry name" value="CENTROSOMAL PROTEIN OF 19 KDA"/>
    <property type="match status" value="1"/>
</dbReference>
<evidence type="ECO:0000256" key="6">
    <source>
        <dbReference type="ARBA" id="ARBA00022490"/>
    </source>
</evidence>
<evidence type="ECO:0000256" key="7">
    <source>
        <dbReference type="ARBA" id="ARBA00022794"/>
    </source>
</evidence>
<evidence type="ECO:0000256" key="1">
    <source>
        <dbReference type="ARBA" id="ARBA00004114"/>
    </source>
</evidence>
<feature type="region of interest" description="Disordered" evidence="11">
    <location>
        <begin position="204"/>
        <end position="234"/>
    </location>
</feature>
<dbReference type="GO" id="GO:0097712">
    <property type="term" value="P:vesicle targeting, trans-Golgi to periciliary membrane compartment"/>
    <property type="evidence" value="ECO:0007669"/>
    <property type="project" value="TreeGrafter"/>
</dbReference>
<reference evidence="13" key="1">
    <citation type="submission" date="2015-09" db="EMBL/GenBank/DDBJ databases">
        <authorList>
            <consortium name="Pathogen Informatics"/>
        </authorList>
    </citation>
    <scope>NUCLEOTIDE SEQUENCE [LARGE SCALE GENOMIC DNA]</scope>
    <source>
        <strain evidence="13">Lake Konstanz</strain>
    </source>
</reference>
<dbReference type="Proteomes" id="UP000051952">
    <property type="component" value="Unassembled WGS sequence"/>
</dbReference>
<dbReference type="PANTHER" id="PTHR31539">
    <property type="entry name" value="CENTROSOMAL PROTEIN OF 19K CEP19"/>
    <property type="match status" value="1"/>
</dbReference>
<feature type="compositionally biased region" description="Low complexity" evidence="11">
    <location>
        <begin position="204"/>
        <end position="228"/>
    </location>
</feature>
<dbReference type="OMA" id="TPRQWWC"/>
<evidence type="ECO:0000256" key="4">
    <source>
        <dbReference type="ARBA" id="ARBA00009371"/>
    </source>
</evidence>
<comment type="similarity">
    <text evidence="4">Belongs to the CEP19 family.</text>
</comment>
<keyword evidence="7" id="KW-0970">Cilium biogenesis/degradation</keyword>
<evidence type="ECO:0000256" key="11">
    <source>
        <dbReference type="SAM" id="MobiDB-lite"/>
    </source>
</evidence>
<name>A0A0S4JKX9_BODSA</name>
<keyword evidence="8" id="KW-0969">Cilium</keyword>
<evidence type="ECO:0000313" key="13">
    <source>
        <dbReference type="Proteomes" id="UP000051952"/>
    </source>
</evidence>
<comment type="subcellular location">
    <subcellularLocation>
        <location evidence="2">Cytoplasm</location>
        <location evidence="2">Cytoskeleton</location>
        <location evidence="2">Cilium basal body</location>
    </subcellularLocation>
    <subcellularLocation>
        <location evidence="1">Cytoplasm</location>
        <location evidence="1">Cytoskeleton</location>
        <location evidence="1">Microtubule organizing center</location>
        <location evidence="1">Centrosome</location>
        <location evidence="1">Centriole</location>
    </subcellularLocation>
    <subcellularLocation>
        <location evidence="3">Cytoplasm</location>
        <location evidence="3">Cytoskeleton</location>
        <location evidence="3">Spindle</location>
    </subcellularLocation>
</comment>
<keyword evidence="6" id="KW-0963">Cytoplasm</keyword>
<dbReference type="EMBL" id="CYKH01002015">
    <property type="protein sequence ID" value="CUG92189.1"/>
    <property type="molecule type" value="Genomic_DNA"/>
</dbReference>
<gene>
    <name evidence="12" type="ORF">BSAL_35960</name>
</gene>
<evidence type="ECO:0000256" key="2">
    <source>
        <dbReference type="ARBA" id="ARBA00004120"/>
    </source>
</evidence>
<sequence>MVLLHEGTLTLRDQILQKTEAKEAEDVVLGLYASGCTVQQISEAFRTTSDMVTFRVSEVILNDAIQQRVSVLEGRSVPRLSGKDLAKDYVSSVVVPALTPQRWWEDQPDSAKKGLVTLAAVGVRTEPPCLVLEYFRSSAPGAEAKKRHRYVYLHEALSPTGPTIQLAKKLASTHGALITEADLQKNLMKLQKLLKEGATLSTAPTAAVSSTVTTSSSSAATTASSASTKGPNKADLGLLYRDPEAALKNVDLQDADDLTVKEFKNKMSEVFEVNAVKPGDPGYKYDSRKTFRATKKSEWDDDEDDDDDDF</sequence>
<dbReference type="GO" id="GO:0000922">
    <property type="term" value="C:spindle pole"/>
    <property type="evidence" value="ECO:0007669"/>
    <property type="project" value="TreeGrafter"/>
</dbReference>
<keyword evidence="9" id="KW-0206">Cytoskeleton</keyword>
<dbReference type="GO" id="GO:0034454">
    <property type="term" value="P:microtubule anchoring at centrosome"/>
    <property type="evidence" value="ECO:0007669"/>
    <property type="project" value="TreeGrafter"/>
</dbReference>
<organism evidence="12 13">
    <name type="scientific">Bodo saltans</name>
    <name type="common">Flagellated protozoan</name>
    <dbReference type="NCBI Taxonomy" id="75058"/>
    <lineage>
        <taxon>Eukaryota</taxon>
        <taxon>Discoba</taxon>
        <taxon>Euglenozoa</taxon>
        <taxon>Kinetoplastea</taxon>
        <taxon>Metakinetoplastina</taxon>
        <taxon>Eubodonida</taxon>
        <taxon>Bodonidae</taxon>
        <taxon>Bodo</taxon>
    </lineage>
</organism>